<proteinExistence type="predicted"/>
<keyword evidence="3" id="KW-1185">Reference proteome</keyword>
<name>A0ABX6EAH5_9ACTN</name>
<evidence type="ECO:0000313" key="3">
    <source>
        <dbReference type="Proteomes" id="UP000402241"/>
    </source>
</evidence>
<protein>
    <submittedName>
        <fullName evidence="2">Uncharacterized protein</fullName>
    </submittedName>
</protein>
<dbReference type="EMBL" id="CP045309">
    <property type="protein sequence ID" value="QGL49617.1"/>
    <property type="molecule type" value="Genomic_DNA"/>
</dbReference>
<feature type="region of interest" description="Disordered" evidence="1">
    <location>
        <begin position="1"/>
        <end position="43"/>
    </location>
</feature>
<sequence>MRARASGVGCGRGRRASGAGVGRRVRGSGAGVGRRVRGSGAGVGCGRRVRASGVVACGGRGRSLRAAWVVLRLSRLRCQLDRRCRRVRGKGRCVRPMSGAWEPPARVRYVRSTGGSTDTAG</sequence>
<organism evidence="2 3">
    <name type="scientific">Micromonospora terminaliae</name>
    <dbReference type="NCBI Taxonomy" id="1914461"/>
    <lineage>
        <taxon>Bacteria</taxon>
        <taxon>Bacillati</taxon>
        <taxon>Actinomycetota</taxon>
        <taxon>Actinomycetes</taxon>
        <taxon>Micromonosporales</taxon>
        <taxon>Micromonosporaceae</taxon>
        <taxon>Micromonospora</taxon>
    </lineage>
</organism>
<gene>
    <name evidence="2" type="ORF">GCE86_22865</name>
</gene>
<dbReference type="Proteomes" id="UP000402241">
    <property type="component" value="Chromosome"/>
</dbReference>
<reference evidence="2 3" key="1">
    <citation type="submission" date="2019-10" db="EMBL/GenBank/DDBJ databases">
        <title>Genome Sequence of Micromonospora terminaliae DSM 101760.</title>
        <authorList>
            <person name="Guo L."/>
        </authorList>
    </citation>
    <scope>NUCLEOTIDE SEQUENCE [LARGE SCALE GENOMIC DNA]</scope>
    <source>
        <strain evidence="2 3">DSM 101760</strain>
    </source>
</reference>
<accession>A0ABX6EAH5</accession>
<evidence type="ECO:0000313" key="2">
    <source>
        <dbReference type="EMBL" id="QGL49617.1"/>
    </source>
</evidence>
<evidence type="ECO:0000256" key="1">
    <source>
        <dbReference type="SAM" id="MobiDB-lite"/>
    </source>
</evidence>